<sequence>MTAVNLDVTVPPFQANVEDTKTMSLLQIVRQKEEIEADKETAINHFLRKLQRIKAKINLTQNILASKIVERERLRKATAEKYIEESKKGEMNLPPKFKTG</sequence>
<dbReference type="AlphaFoldDB" id="A0A8X6G699"/>
<dbReference type="Proteomes" id="UP000887116">
    <property type="component" value="Unassembled WGS sequence"/>
</dbReference>
<reference evidence="1" key="1">
    <citation type="submission" date="2020-07" db="EMBL/GenBank/DDBJ databases">
        <title>Multicomponent nature underlies the extraordinary mechanical properties of spider dragline silk.</title>
        <authorList>
            <person name="Kono N."/>
            <person name="Nakamura H."/>
            <person name="Mori M."/>
            <person name="Yoshida Y."/>
            <person name="Ohtoshi R."/>
            <person name="Malay A.D."/>
            <person name="Moran D.A.P."/>
            <person name="Tomita M."/>
            <person name="Numata K."/>
            <person name="Arakawa K."/>
        </authorList>
    </citation>
    <scope>NUCLEOTIDE SEQUENCE</scope>
</reference>
<proteinExistence type="predicted"/>
<keyword evidence="2" id="KW-1185">Reference proteome</keyword>
<name>A0A8X6G699_TRICU</name>
<evidence type="ECO:0000313" key="2">
    <source>
        <dbReference type="Proteomes" id="UP000887116"/>
    </source>
</evidence>
<organism evidence="1 2">
    <name type="scientific">Trichonephila clavata</name>
    <name type="common">Joro spider</name>
    <name type="synonym">Nephila clavata</name>
    <dbReference type="NCBI Taxonomy" id="2740835"/>
    <lineage>
        <taxon>Eukaryota</taxon>
        <taxon>Metazoa</taxon>
        <taxon>Ecdysozoa</taxon>
        <taxon>Arthropoda</taxon>
        <taxon>Chelicerata</taxon>
        <taxon>Arachnida</taxon>
        <taxon>Araneae</taxon>
        <taxon>Araneomorphae</taxon>
        <taxon>Entelegynae</taxon>
        <taxon>Araneoidea</taxon>
        <taxon>Nephilidae</taxon>
        <taxon>Trichonephila</taxon>
    </lineage>
</organism>
<gene>
    <name evidence="1" type="primary">NCL1_41315</name>
    <name evidence="1" type="ORF">TNCT_58321</name>
</gene>
<dbReference type="EMBL" id="BMAO01004534">
    <property type="protein sequence ID" value="GFQ95279.1"/>
    <property type="molecule type" value="Genomic_DNA"/>
</dbReference>
<evidence type="ECO:0000313" key="1">
    <source>
        <dbReference type="EMBL" id="GFQ95279.1"/>
    </source>
</evidence>
<accession>A0A8X6G699</accession>
<protein>
    <submittedName>
        <fullName evidence="1">Uncharacterized protein</fullName>
    </submittedName>
</protein>
<comment type="caution">
    <text evidence="1">The sequence shown here is derived from an EMBL/GenBank/DDBJ whole genome shotgun (WGS) entry which is preliminary data.</text>
</comment>